<dbReference type="Gene3D" id="1.10.1410.40">
    <property type="match status" value="1"/>
</dbReference>
<reference evidence="2 3" key="1">
    <citation type="submission" date="2019-09" db="EMBL/GenBank/DDBJ databases">
        <title>Bird 10,000 Genomes (B10K) Project - Family phase.</title>
        <authorList>
            <person name="Zhang G."/>
        </authorList>
    </citation>
    <scope>NUCLEOTIDE SEQUENCE [LARGE SCALE GENOMIC DNA]</scope>
    <source>
        <strain evidence="2">B10K-DU-001-49</strain>
        <tissue evidence="2">Muscle</tissue>
    </source>
</reference>
<dbReference type="PRINTS" id="PR02107">
    <property type="entry name" value="INOS145TPRIP"/>
</dbReference>
<comment type="caution">
    <text evidence="2">The sequence shown here is derived from an EMBL/GenBank/DDBJ whole genome shotgun (WGS) entry which is preliminary data.</text>
</comment>
<proteinExistence type="predicted"/>
<evidence type="ECO:0000256" key="1">
    <source>
        <dbReference type="SAM" id="MobiDB-lite"/>
    </source>
</evidence>
<sequence>ICEVDDSRDSESEESEEENPAEMNMNWIFSRRFQLSVPKLASRRQVVQDLLSDLLYVSHRLFSGSFFPVLEPVIGVGSACEGWCPHKEEDVVYCMFVPLKPPPGHVFHLEPHTTRDTLQRSMCVRVERVCTCTRKQNLLCLLHHSEEELKRNQVASLLHTLCTGPYLDVEKIALWFQTFVISAWPAVPQSCHYDVRVLPSSRSCKMKLTKASGRSLLVETIFGVQQGDSDIFLSSQPTDAWLPPSTVWLESCAVAEAKFFRQVARQAPPHSCHLKCLRLCARLLEDSGFSIYALKTTVMHLLTLIPLSEWQQGYLLLRVDDTMRYLRCCLEEKCLKHFFFGNEDMPEEISLPPTFQEAQPLNLFQHLAQDSAAQTEAMQKFDEL</sequence>
<dbReference type="InterPro" id="IPR026250">
    <property type="entry name" value="ITPRIP-like"/>
</dbReference>
<feature type="non-terminal residue" evidence="2">
    <location>
        <position position="1"/>
    </location>
</feature>
<feature type="non-terminal residue" evidence="2">
    <location>
        <position position="384"/>
    </location>
</feature>
<organism evidence="2 3">
    <name type="scientific">Rhipidura dahli</name>
    <dbReference type="NCBI Taxonomy" id="667186"/>
    <lineage>
        <taxon>Eukaryota</taxon>
        <taxon>Metazoa</taxon>
        <taxon>Chordata</taxon>
        <taxon>Craniata</taxon>
        <taxon>Vertebrata</taxon>
        <taxon>Euteleostomi</taxon>
        <taxon>Archelosauria</taxon>
        <taxon>Archosauria</taxon>
        <taxon>Dinosauria</taxon>
        <taxon>Saurischia</taxon>
        <taxon>Theropoda</taxon>
        <taxon>Coelurosauria</taxon>
        <taxon>Aves</taxon>
        <taxon>Neognathae</taxon>
        <taxon>Neoaves</taxon>
        <taxon>Telluraves</taxon>
        <taxon>Australaves</taxon>
        <taxon>Passeriformes</taxon>
        <taxon>Rhipiduridae</taxon>
        <taxon>Rhipidura</taxon>
    </lineage>
</organism>
<name>A0A7K9WNF5_9PASS</name>
<evidence type="ECO:0000313" key="3">
    <source>
        <dbReference type="Proteomes" id="UP000561178"/>
    </source>
</evidence>
<feature type="compositionally biased region" description="Basic and acidic residues" evidence="1">
    <location>
        <begin position="1"/>
        <end position="10"/>
    </location>
</feature>
<gene>
    <name evidence="2" type="primary">Itpripl1_1</name>
    <name evidence="2" type="ORF">RHIDAH_R06658</name>
</gene>
<protein>
    <submittedName>
        <fullName evidence="2">IPIL1 protein</fullName>
    </submittedName>
</protein>
<dbReference type="EMBL" id="VXAC01007146">
    <property type="protein sequence ID" value="NXI86460.1"/>
    <property type="molecule type" value="Genomic_DNA"/>
</dbReference>
<dbReference type="PANTHER" id="PTHR10656:SF40">
    <property type="entry name" value="INOSITOL 1,4,5-TRISPHOSPHATE RECEPTOR-INTERACTING PROTEIN-LIKE 1"/>
    <property type="match status" value="1"/>
</dbReference>
<dbReference type="GO" id="GO:0016020">
    <property type="term" value="C:membrane"/>
    <property type="evidence" value="ECO:0007669"/>
    <property type="project" value="TreeGrafter"/>
</dbReference>
<evidence type="ECO:0000313" key="2">
    <source>
        <dbReference type="EMBL" id="NXI86460.1"/>
    </source>
</evidence>
<dbReference type="Proteomes" id="UP000561178">
    <property type="component" value="Unassembled WGS sequence"/>
</dbReference>
<dbReference type="PANTHER" id="PTHR10656">
    <property type="entry name" value="CELL FATE DETERMINING PROTEIN MAB21-RELATED"/>
    <property type="match status" value="1"/>
</dbReference>
<accession>A0A7K9WNF5</accession>
<feature type="compositionally biased region" description="Acidic residues" evidence="1">
    <location>
        <begin position="11"/>
        <end position="20"/>
    </location>
</feature>
<dbReference type="Gene3D" id="3.30.460.90">
    <property type="match status" value="1"/>
</dbReference>
<dbReference type="InterPro" id="IPR024810">
    <property type="entry name" value="MAB21L/cGLR"/>
</dbReference>
<keyword evidence="3" id="KW-1185">Reference proteome</keyword>
<dbReference type="SMART" id="SM01265">
    <property type="entry name" value="Mab-21"/>
    <property type="match status" value="1"/>
</dbReference>
<dbReference type="AlphaFoldDB" id="A0A7K9WNF5"/>
<feature type="region of interest" description="Disordered" evidence="1">
    <location>
        <begin position="1"/>
        <end position="21"/>
    </location>
</feature>